<protein>
    <submittedName>
        <fullName evidence="2">Uncharacterized protein</fullName>
    </submittedName>
</protein>
<evidence type="ECO:0000313" key="2">
    <source>
        <dbReference type="EMBL" id="CAF4606251.1"/>
    </source>
</evidence>
<evidence type="ECO:0000256" key="1">
    <source>
        <dbReference type="SAM" id="MobiDB-lite"/>
    </source>
</evidence>
<feature type="compositionally biased region" description="Low complexity" evidence="1">
    <location>
        <begin position="12"/>
        <end position="21"/>
    </location>
</feature>
<gene>
    <name evidence="2" type="ORF">SMN809_LOCUS39282</name>
</gene>
<sequence length="69" mass="8044">MPRTNFNRRSRNNSSNSTSSTRMHDCETCFITYGDHHSHEAHLNGSKRKKNVAISQKQPTYQNAYRCEL</sequence>
<feature type="non-terminal residue" evidence="2">
    <location>
        <position position="69"/>
    </location>
</feature>
<organism evidence="2 3">
    <name type="scientific">Rotaria magnacalcarata</name>
    <dbReference type="NCBI Taxonomy" id="392030"/>
    <lineage>
        <taxon>Eukaryota</taxon>
        <taxon>Metazoa</taxon>
        <taxon>Spiralia</taxon>
        <taxon>Gnathifera</taxon>
        <taxon>Rotifera</taxon>
        <taxon>Eurotatoria</taxon>
        <taxon>Bdelloidea</taxon>
        <taxon>Philodinida</taxon>
        <taxon>Philodinidae</taxon>
        <taxon>Rotaria</taxon>
    </lineage>
</organism>
<dbReference type="Proteomes" id="UP000676336">
    <property type="component" value="Unassembled WGS sequence"/>
</dbReference>
<reference evidence="2" key="1">
    <citation type="submission" date="2021-02" db="EMBL/GenBank/DDBJ databases">
        <authorList>
            <person name="Nowell W R."/>
        </authorList>
    </citation>
    <scope>NUCLEOTIDE SEQUENCE</scope>
</reference>
<comment type="caution">
    <text evidence="2">The sequence shown here is derived from an EMBL/GenBank/DDBJ whole genome shotgun (WGS) entry which is preliminary data.</text>
</comment>
<name>A0A8S2Z7C2_9BILA</name>
<feature type="region of interest" description="Disordered" evidence="1">
    <location>
        <begin position="1"/>
        <end position="22"/>
    </location>
</feature>
<dbReference type="AlphaFoldDB" id="A0A8S2Z7C2"/>
<dbReference type="EMBL" id="CAJOBI010105024">
    <property type="protein sequence ID" value="CAF4606251.1"/>
    <property type="molecule type" value="Genomic_DNA"/>
</dbReference>
<proteinExistence type="predicted"/>
<feature type="compositionally biased region" description="Basic residues" evidence="1">
    <location>
        <begin position="1"/>
        <end position="11"/>
    </location>
</feature>
<accession>A0A8S2Z7C2</accession>
<evidence type="ECO:0000313" key="3">
    <source>
        <dbReference type="Proteomes" id="UP000676336"/>
    </source>
</evidence>